<dbReference type="Gene3D" id="3.40.50.2300">
    <property type="match status" value="1"/>
</dbReference>
<dbReference type="EMBL" id="PDXJ01000002">
    <property type="protein sequence ID" value="TND56718.1"/>
    <property type="molecule type" value="Genomic_DNA"/>
</dbReference>
<dbReference type="InterPro" id="IPR051271">
    <property type="entry name" value="2C-system_Tx_regulators"/>
</dbReference>
<protein>
    <recommendedName>
        <fullName evidence="9">Transcriptional regulatory protein</fullName>
    </recommendedName>
</protein>
<evidence type="ECO:0000313" key="12">
    <source>
        <dbReference type="EMBL" id="RKJ89638.1"/>
    </source>
</evidence>
<dbReference type="SMART" id="SM00448">
    <property type="entry name" value="REC"/>
    <property type="match status" value="1"/>
</dbReference>
<dbReference type="Proteomes" id="UP000281725">
    <property type="component" value="Unassembled WGS sequence"/>
</dbReference>
<dbReference type="PROSITE" id="PS50110">
    <property type="entry name" value="RESPONSE_REGULATORY"/>
    <property type="match status" value="1"/>
</dbReference>
<accession>A0A318DQX0</accession>
<keyword evidence="8 9" id="KW-0804">Transcription</keyword>
<dbReference type="InterPro" id="IPR048714">
    <property type="entry name" value="DpiA-like_HTH"/>
</dbReference>
<dbReference type="GO" id="GO:0003700">
    <property type="term" value="F:DNA-binding transcription factor activity"/>
    <property type="evidence" value="ECO:0007669"/>
    <property type="project" value="InterPro"/>
</dbReference>
<dbReference type="InterPro" id="IPR024187">
    <property type="entry name" value="Sig_transdc_resp-reg_cit/mal"/>
</dbReference>
<dbReference type="GO" id="GO:0000156">
    <property type="term" value="F:phosphorelay response regulator activity"/>
    <property type="evidence" value="ECO:0007669"/>
    <property type="project" value="TreeGrafter"/>
</dbReference>
<evidence type="ECO:0000256" key="6">
    <source>
        <dbReference type="ARBA" id="ARBA00023125"/>
    </source>
</evidence>
<reference evidence="13" key="3">
    <citation type="journal article" date="2019" name="PLoS ONE">
        <title>Identification and characterization of putative Aeromonas spp. T3SS effectors.</title>
        <authorList>
            <person name="Rangel L.T."/>
            <person name="Marden J."/>
            <person name="Colston S."/>
            <person name="Setubal J.C."/>
            <person name="Graf J."/>
            <person name="Gogarten J.P."/>
        </authorList>
    </citation>
    <scope>NUCLEOTIDE SEQUENCE</scope>
    <source>
        <strain evidence="13">BAQ071013-135</strain>
    </source>
</reference>
<dbReference type="Pfam" id="PF00072">
    <property type="entry name" value="Response_reg"/>
    <property type="match status" value="1"/>
</dbReference>
<dbReference type="Proteomes" id="UP000796104">
    <property type="component" value="Unassembled WGS sequence"/>
</dbReference>
<comment type="caution">
    <text evidence="13">The sequence shown here is derived from an EMBL/GenBank/DDBJ whole genome shotgun (WGS) entry which is preliminary data.</text>
</comment>
<evidence type="ECO:0000256" key="3">
    <source>
        <dbReference type="ARBA" id="ARBA00022553"/>
    </source>
</evidence>
<reference evidence="13" key="1">
    <citation type="submission" date="2017-10" db="EMBL/GenBank/DDBJ databases">
        <authorList>
            <person name="Colston S.M."/>
            <person name="Graf J."/>
        </authorList>
    </citation>
    <scope>NUCLEOTIDE SEQUENCE</scope>
    <source>
        <strain evidence="13">BAQ071013-135</strain>
    </source>
</reference>
<keyword evidence="4 9" id="KW-0902">Two-component regulatory system</keyword>
<evidence type="ECO:0000256" key="7">
    <source>
        <dbReference type="ARBA" id="ARBA00023159"/>
    </source>
</evidence>
<evidence type="ECO:0000256" key="2">
    <source>
        <dbReference type="ARBA" id="ARBA00022490"/>
    </source>
</evidence>
<dbReference type="Pfam" id="PF20714">
    <property type="entry name" value="HTH_64"/>
    <property type="match status" value="1"/>
</dbReference>
<dbReference type="InterPro" id="IPR001789">
    <property type="entry name" value="Sig_transdc_resp-reg_receiver"/>
</dbReference>
<dbReference type="AlphaFoldDB" id="A0A1Q8F3K5"/>
<reference evidence="12 14" key="2">
    <citation type="submission" date="2018-09" db="EMBL/GenBank/DDBJ databases">
        <title>Genome sequencing of Aeromonas veronii MS-17-88.</title>
        <authorList>
            <person name="Tekedar H.C."/>
            <person name="Arick M.A."/>
            <person name="Hsu C.-Y."/>
            <person name="Thrash A."/>
            <person name="Karsi A."/>
            <person name="Lawrence M.L."/>
            <person name="Abdelhamed H."/>
        </authorList>
    </citation>
    <scope>NUCLEOTIDE SEQUENCE [LARGE SCALE GENOMIC DNA]</scope>
    <source>
        <strain evidence="12 14">MS 17-88</strain>
    </source>
</reference>
<gene>
    <name evidence="13" type="ORF">CF123_01950</name>
    <name evidence="12" type="ORF">D6R50_10350</name>
</gene>
<evidence type="ECO:0000256" key="10">
    <source>
        <dbReference type="PROSITE-ProRule" id="PRU00169"/>
    </source>
</evidence>
<evidence type="ECO:0000256" key="8">
    <source>
        <dbReference type="ARBA" id="ARBA00023163"/>
    </source>
</evidence>
<evidence type="ECO:0000313" key="15">
    <source>
        <dbReference type="Proteomes" id="UP000796104"/>
    </source>
</evidence>
<dbReference type="GO" id="GO:0003677">
    <property type="term" value="F:DNA binding"/>
    <property type="evidence" value="ECO:0007669"/>
    <property type="project" value="UniProtKB-KW"/>
</dbReference>
<feature type="modified residue" description="4-aspartylphosphate" evidence="10">
    <location>
        <position position="56"/>
    </location>
</feature>
<comment type="subcellular location">
    <subcellularLocation>
        <location evidence="1 9">Cytoplasm</location>
    </subcellularLocation>
</comment>
<evidence type="ECO:0000256" key="5">
    <source>
        <dbReference type="ARBA" id="ARBA00023015"/>
    </source>
</evidence>
<proteinExistence type="predicted"/>
<accession>A0A1Q8F3K5</accession>
<keyword evidence="6 9" id="KW-0238">DNA-binding</keyword>
<name>A0A1Q8F3K5_AERVE</name>
<keyword evidence="3 10" id="KW-0597">Phosphoprotein</keyword>
<evidence type="ECO:0000313" key="14">
    <source>
        <dbReference type="Proteomes" id="UP000281725"/>
    </source>
</evidence>
<dbReference type="PANTHER" id="PTHR45526:SF1">
    <property type="entry name" value="TRANSCRIPTIONAL REGULATORY PROTEIN DCUR-RELATED"/>
    <property type="match status" value="1"/>
</dbReference>
<dbReference type="Gene3D" id="1.10.10.10">
    <property type="entry name" value="Winged helix-like DNA-binding domain superfamily/Winged helix DNA-binding domain"/>
    <property type="match status" value="1"/>
</dbReference>
<feature type="domain" description="Response regulatory" evidence="11">
    <location>
        <begin position="5"/>
        <end position="121"/>
    </location>
</feature>
<evidence type="ECO:0000259" key="11">
    <source>
        <dbReference type="PROSITE" id="PS50110"/>
    </source>
</evidence>
<dbReference type="PIRSF" id="PIRSF006171">
    <property type="entry name" value="RR_citrat_malat"/>
    <property type="match status" value="1"/>
</dbReference>
<dbReference type="RefSeq" id="WP_075115718.1">
    <property type="nucleotide sequence ID" value="NZ_CAAKNL010000015.1"/>
</dbReference>
<keyword evidence="7 9" id="KW-0010">Activator</keyword>
<keyword evidence="5 9" id="KW-0805">Transcription regulation</keyword>
<organism evidence="13 15">
    <name type="scientific">Aeromonas veronii</name>
    <dbReference type="NCBI Taxonomy" id="654"/>
    <lineage>
        <taxon>Bacteria</taxon>
        <taxon>Pseudomonadati</taxon>
        <taxon>Pseudomonadota</taxon>
        <taxon>Gammaproteobacteria</taxon>
        <taxon>Aeromonadales</taxon>
        <taxon>Aeromonadaceae</taxon>
        <taxon>Aeromonas</taxon>
    </lineage>
</organism>
<keyword evidence="2 9" id="KW-0963">Cytoplasm</keyword>
<dbReference type="EMBL" id="RAWX01000002">
    <property type="protein sequence ID" value="RKJ89638.1"/>
    <property type="molecule type" value="Genomic_DNA"/>
</dbReference>
<evidence type="ECO:0000256" key="9">
    <source>
        <dbReference type="PIRNR" id="PIRNR006171"/>
    </source>
</evidence>
<dbReference type="InterPro" id="IPR036388">
    <property type="entry name" value="WH-like_DNA-bd_sf"/>
</dbReference>
<dbReference type="PANTHER" id="PTHR45526">
    <property type="entry name" value="TRANSCRIPTIONAL REGULATORY PROTEIN DPIA"/>
    <property type="match status" value="1"/>
</dbReference>
<evidence type="ECO:0000256" key="4">
    <source>
        <dbReference type="ARBA" id="ARBA00023012"/>
    </source>
</evidence>
<evidence type="ECO:0000313" key="13">
    <source>
        <dbReference type="EMBL" id="TND56718.1"/>
    </source>
</evidence>
<dbReference type="OrthoDB" id="9802426at2"/>
<dbReference type="SUPFAM" id="SSF52172">
    <property type="entry name" value="CheY-like"/>
    <property type="match status" value="1"/>
</dbReference>
<sequence length="231" mass="25994">MDPIITLVIEDDDRIGAILSELVAATPGFSLLGRAGTLAQADAMMAGVVPQLLLVDVSLPDGSGLEWVSRLRSHNREAYVIMVTASRDVETIQQALNLGVHDYVIKPLRLFRIQQSLDEILQLHSRLCERGRLEQEDLDKLLGKGGRSQIKEMRVTPKGIDSITLRQVLDLLAGEPESVFSTDTVALRLSLSRTTARRYLEYLESEDRVDVDLNYGQRGRPERRYRWRRAG</sequence>
<dbReference type="InterPro" id="IPR011006">
    <property type="entry name" value="CheY-like_superfamily"/>
</dbReference>
<evidence type="ECO:0000256" key="1">
    <source>
        <dbReference type="ARBA" id="ARBA00004496"/>
    </source>
</evidence>
<dbReference type="GO" id="GO:0005737">
    <property type="term" value="C:cytoplasm"/>
    <property type="evidence" value="ECO:0007669"/>
    <property type="project" value="UniProtKB-SubCell"/>
</dbReference>